<proteinExistence type="predicted"/>
<gene>
    <name evidence="2" type="ORF">PLEPLA_LOCUS13458</name>
</gene>
<protein>
    <submittedName>
        <fullName evidence="2">Uncharacterized protein</fullName>
    </submittedName>
</protein>
<dbReference type="Proteomes" id="UP001153269">
    <property type="component" value="Unassembled WGS sequence"/>
</dbReference>
<reference evidence="2" key="1">
    <citation type="submission" date="2020-03" db="EMBL/GenBank/DDBJ databases">
        <authorList>
            <person name="Weist P."/>
        </authorList>
    </citation>
    <scope>NUCLEOTIDE SEQUENCE</scope>
</reference>
<keyword evidence="3" id="KW-1185">Reference proteome</keyword>
<accession>A0A9N7U660</accession>
<organism evidence="2 3">
    <name type="scientific">Pleuronectes platessa</name>
    <name type="common">European plaice</name>
    <dbReference type="NCBI Taxonomy" id="8262"/>
    <lineage>
        <taxon>Eukaryota</taxon>
        <taxon>Metazoa</taxon>
        <taxon>Chordata</taxon>
        <taxon>Craniata</taxon>
        <taxon>Vertebrata</taxon>
        <taxon>Euteleostomi</taxon>
        <taxon>Actinopterygii</taxon>
        <taxon>Neopterygii</taxon>
        <taxon>Teleostei</taxon>
        <taxon>Neoteleostei</taxon>
        <taxon>Acanthomorphata</taxon>
        <taxon>Carangaria</taxon>
        <taxon>Pleuronectiformes</taxon>
        <taxon>Pleuronectoidei</taxon>
        <taxon>Pleuronectidae</taxon>
        <taxon>Pleuronectes</taxon>
    </lineage>
</organism>
<name>A0A9N7U660_PLEPL</name>
<dbReference type="AlphaFoldDB" id="A0A9N7U660"/>
<evidence type="ECO:0000313" key="3">
    <source>
        <dbReference type="Proteomes" id="UP001153269"/>
    </source>
</evidence>
<dbReference type="EMBL" id="CADEAL010000812">
    <property type="protein sequence ID" value="CAB1425528.1"/>
    <property type="molecule type" value="Genomic_DNA"/>
</dbReference>
<comment type="caution">
    <text evidence="2">The sequence shown here is derived from an EMBL/GenBank/DDBJ whole genome shotgun (WGS) entry which is preliminary data.</text>
</comment>
<feature type="region of interest" description="Disordered" evidence="1">
    <location>
        <begin position="97"/>
        <end position="135"/>
    </location>
</feature>
<evidence type="ECO:0000256" key="1">
    <source>
        <dbReference type="SAM" id="MobiDB-lite"/>
    </source>
</evidence>
<sequence length="135" mass="14462">MRALRATGSGYHSQVQYADKLTMTAELSRGVCVGHSDLECFLLLCTGLTPERLRLCSAYVKGIPQEMSENGFSVMWADASRNGGGVKDIETVGEVIRLPRSTDGSRGTEGEEEQSGLCAASSPLRPPLGAERTIL</sequence>
<evidence type="ECO:0000313" key="2">
    <source>
        <dbReference type="EMBL" id="CAB1425528.1"/>
    </source>
</evidence>